<feature type="signal peptide" evidence="9">
    <location>
        <begin position="1"/>
        <end position="25"/>
    </location>
</feature>
<evidence type="ECO:0000313" key="13">
    <source>
        <dbReference type="Proteomes" id="UP000272771"/>
    </source>
</evidence>
<protein>
    <submittedName>
        <fullName evidence="12">Heat shock protein E</fullName>
    </submittedName>
</protein>
<evidence type="ECO:0000259" key="11">
    <source>
        <dbReference type="Pfam" id="PF13954"/>
    </source>
</evidence>
<organism evidence="12 13">
    <name type="scientific">Neisseria weaveri</name>
    <dbReference type="NCBI Taxonomy" id="28091"/>
    <lineage>
        <taxon>Bacteria</taxon>
        <taxon>Pseudomonadati</taxon>
        <taxon>Pseudomonadota</taxon>
        <taxon>Betaproteobacteria</taxon>
        <taxon>Neisseriales</taxon>
        <taxon>Neisseriaceae</taxon>
        <taxon>Neisseria</taxon>
    </lineage>
</organism>
<dbReference type="InterPro" id="IPR025949">
    <property type="entry name" value="PapC-like_C"/>
</dbReference>
<dbReference type="GO" id="GO:0009297">
    <property type="term" value="P:pilus assembly"/>
    <property type="evidence" value="ECO:0007669"/>
    <property type="project" value="InterPro"/>
</dbReference>
<comment type="subcellular location">
    <subcellularLocation>
        <location evidence="1">Cell outer membrane</location>
        <topology evidence="1">Multi-pass membrane protein</topology>
    </subcellularLocation>
</comment>
<dbReference type="InterPro" id="IPR042186">
    <property type="entry name" value="FimD_plug_dom"/>
</dbReference>
<evidence type="ECO:0000256" key="6">
    <source>
        <dbReference type="ARBA" id="ARBA00022729"/>
    </source>
</evidence>
<dbReference type="SUPFAM" id="SSF141729">
    <property type="entry name" value="FimD N-terminal domain-like"/>
    <property type="match status" value="1"/>
</dbReference>
<dbReference type="EMBL" id="LR134533">
    <property type="protein sequence ID" value="VEJ49210.1"/>
    <property type="molecule type" value="Genomic_DNA"/>
</dbReference>
<dbReference type="AlphaFoldDB" id="A0A448VHI4"/>
<dbReference type="Gene3D" id="2.60.40.2070">
    <property type="match status" value="1"/>
</dbReference>
<evidence type="ECO:0000256" key="5">
    <source>
        <dbReference type="ARBA" id="ARBA00022692"/>
    </source>
</evidence>
<keyword evidence="6 9" id="KW-0732">Signal</keyword>
<dbReference type="Gene3D" id="2.60.40.2610">
    <property type="entry name" value="Outer membrane usher protein FimD, plug domain"/>
    <property type="match status" value="1"/>
</dbReference>
<proteinExistence type="inferred from homology"/>
<keyword evidence="4" id="KW-1134">Transmembrane beta strand</keyword>
<evidence type="ECO:0000256" key="1">
    <source>
        <dbReference type="ARBA" id="ARBA00004571"/>
    </source>
</evidence>
<dbReference type="STRING" id="28091.SAMEA3174300_00739"/>
<feature type="chain" id="PRO_5019201533" evidence="9">
    <location>
        <begin position="26"/>
        <end position="829"/>
    </location>
</feature>
<gene>
    <name evidence="12" type="primary">htrE</name>
    <name evidence="12" type="ORF">NCTC12742_00083</name>
</gene>
<dbReference type="InterPro" id="IPR025885">
    <property type="entry name" value="PapC_N"/>
</dbReference>
<keyword evidence="3" id="KW-0813">Transport</keyword>
<feature type="domain" description="PapC N-terminal" evidence="11">
    <location>
        <begin position="30"/>
        <end position="173"/>
    </location>
</feature>
<dbReference type="InterPro" id="IPR043142">
    <property type="entry name" value="PapC-like_C_sf"/>
</dbReference>
<name>A0A448VHI4_9NEIS</name>
<comment type="similarity">
    <text evidence="2">Belongs to the fimbrial export usher family.</text>
</comment>
<accession>A0A448VHI4</accession>
<keyword evidence="5" id="KW-0812">Transmembrane</keyword>
<dbReference type="InterPro" id="IPR037224">
    <property type="entry name" value="PapC_N_sf"/>
</dbReference>
<dbReference type="GO" id="GO:0015473">
    <property type="term" value="F:fimbrial usher porin activity"/>
    <property type="evidence" value="ECO:0007669"/>
    <property type="project" value="InterPro"/>
</dbReference>
<dbReference type="RefSeq" id="WP_040669968.1">
    <property type="nucleotide sequence ID" value="NZ_CAUJRG010000003.1"/>
</dbReference>
<keyword evidence="7" id="KW-0472">Membrane</keyword>
<reference evidence="12 13" key="1">
    <citation type="submission" date="2018-12" db="EMBL/GenBank/DDBJ databases">
        <authorList>
            <consortium name="Pathogen Informatics"/>
        </authorList>
    </citation>
    <scope>NUCLEOTIDE SEQUENCE [LARGE SCALE GENOMIC DNA]</scope>
    <source>
        <strain evidence="12 13">NCTC12742</strain>
    </source>
</reference>
<dbReference type="PANTHER" id="PTHR30451:SF5">
    <property type="entry name" value="SLR0019 PROTEIN"/>
    <property type="match status" value="1"/>
</dbReference>
<keyword evidence="8" id="KW-0998">Cell outer membrane</keyword>
<dbReference type="Gene3D" id="3.10.20.410">
    <property type="match status" value="1"/>
</dbReference>
<evidence type="ECO:0000313" key="12">
    <source>
        <dbReference type="EMBL" id="VEJ49210.1"/>
    </source>
</evidence>
<evidence type="ECO:0000256" key="2">
    <source>
        <dbReference type="ARBA" id="ARBA00008064"/>
    </source>
</evidence>
<dbReference type="PANTHER" id="PTHR30451">
    <property type="entry name" value="OUTER MEMBRANE USHER PROTEIN"/>
    <property type="match status" value="1"/>
</dbReference>
<dbReference type="InterPro" id="IPR000015">
    <property type="entry name" value="Fimb_usher"/>
</dbReference>
<evidence type="ECO:0000256" key="7">
    <source>
        <dbReference type="ARBA" id="ARBA00023136"/>
    </source>
</evidence>
<dbReference type="GO" id="GO:0009279">
    <property type="term" value="C:cell outer membrane"/>
    <property type="evidence" value="ECO:0007669"/>
    <property type="project" value="UniProtKB-SubCell"/>
</dbReference>
<feature type="domain" description="PapC-like C-terminal" evidence="10">
    <location>
        <begin position="752"/>
        <end position="813"/>
    </location>
</feature>
<keyword evidence="12" id="KW-0346">Stress response</keyword>
<sequence length="829" mass="91909">MKTRNHCLTTLSLAVSLIGISSAYAADEFEFDASFFKERETGRASIDVNRFKFGTPIPAGEHLSDVFVNGKFRGSLLIKFIETDGDPMQGMCWSPELMELLELQPEAVVLKPDSTQCVSAVKALPNLKLNFNIGEQRLNVQVPQALMVIHPDGYIPPSRWQNGVPASFLHYDFREHYDQSENGGNWKSQFLGIRSGMNAGGWALRQQGSQSAGSGQERKYYHHEFYVQRDVDALKGRIRAGDFFSYSNVMDSFGLRGISLSSDDRMLPDSQTGYAPQIQGVANTNAQIKIYHNDNIVYETTVAPGPFVIRDLTLGSYSGEVKVEIIEADGQRRSFVVPFAGGHNLLRPRRLRYALTAGKYRENRKIYDTAVVQGSLQYGLNNQITLQSGAMATSNYASGLFGMVWGGKAGSVSAGWSVNSLTDAEKRKRNGSQFRISYNKFFPQTGTFLQIGTHQNLSRYFYGLQDAVSFKENDSVFSRRYGNPLKSQYQVSVNQSLGKSWGSLYVSGLSRKYRNSKGYQHSYQIGYGNSFRGMQYNMSFSQNQNLLTGKQDKQAHFTLSIPLDRKGLSSNWLSAAHSRDNAGHTYSRVGLSGVYGSQSQFSYGLSLAKPDSGKNQYSAYANYNLPFVKAGVKAHGSGRNRQLSYNLTGAVVAHPYGITLNHEIGDTFAIVRAKGAAGVPIKNGYGSKLDRWGNGIVSSVTPYRLNYIGIDATYLPDNIEVGATEKVIIPRANTASLIDMGAKKEIIAYFDVETQGDSSIPMFAEVKNEHGRVVGYSVQEGRLFVRDIKPVGRLTVSFGENNNNKCVVSYNLEKDKNEYNIYPAKCLPE</sequence>
<evidence type="ECO:0000259" key="10">
    <source>
        <dbReference type="Pfam" id="PF13953"/>
    </source>
</evidence>
<evidence type="ECO:0000256" key="8">
    <source>
        <dbReference type="ARBA" id="ARBA00023237"/>
    </source>
</evidence>
<evidence type="ECO:0000256" key="9">
    <source>
        <dbReference type="SAM" id="SignalP"/>
    </source>
</evidence>
<dbReference type="Gene3D" id="2.60.40.3110">
    <property type="match status" value="1"/>
</dbReference>
<keyword evidence="13" id="KW-1185">Reference proteome</keyword>
<dbReference type="Pfam" id="PF00577">
    <property type="entry name" value="Usher"/>
    <property type="match status" value="1"/>
</dbReference>
<dbReference type="Pfam" id="PF13954">
    <property type="entry name" value="PapC_N"/>
    <property type="match status" value="1"/>
</dbReference>
<dbReference type="Pfam" id="PF13953">
    <property type="entry name" value="PapC_C"/>
    <property type="match status" value="1"/>
</dbReference>
<dbReference type="Proteomes" id="UP000272771">
    <property type="component" value="Chromosome"/>
</dbReference>
<evidence type="ECO:0000256" key="3">
    <source>
        <dbReference type="ARBA" id="ARBA00022448"/>
    </source>
</evidence>
<evidence type="ECO:0000256" key="4">
    <source>
        <dbReference type="ARBA" id="ARBA00022452"/>
    </source>
</evidence>
<dbReference type="OrthoDB" id="6554712at2"/>